<keyword evidence="1" id="KW-0812">Transmembrane</keyword>
<dbReference type="AlphaFoldDB" id="A0A931MJE7"/>
<dbReference type="Proteomes" id="UP000617634">
    <property type="component" value="Unassembled WGS sequence"/>
</dbReference>
<name>A0A931MJE7_9SPHN</name>
<evidence type="ECO:0000313" key="2">
    <source>
        <dbReference type="EMBL" id="MBH0111638.1"/>
    </source>
</evidence>
<evidence type="ECO:0008006" key="4">
    <source>
        <dbReference type="Google" id="ProtNLM"/>
    </source>
</evidence>
<feature type="transmembrane region" description="Helical" evidence="1">
    <location>
        <begin position="69"/>
        <end position="90"/>
    </location>
</feature>
<accession>A0A931MJE7</accession>
<keyword evidence="1" id="KW-0472">Membrane</keyword>
<protein>
    <recommendedName>
        <fullName evidence="4">DUF4129 domain-containing protein</fullName>
    </recommendedName>
</protein>
<keyword evidence="1" id="KW-1133">Transmembrane helix</keyword>
<organism evidence="2 3">
    <name type="scientific">Novosphingobium aureum</name>
    <dbReference type="NCBI Taxonomy" id="2792964"/>
    <lineage>
        <taxon>Bacteria</taxon>
        <taxon>Pseudomonadati</taxon>
        <taxon>Pseudomonadota</taxon>
        <taxon>Alphaproteobacteria</taxon>
        <taxon>Sphingomonadales</taxon>
        <taxon>Sphingomonadaceae</taxon>
        <taxon>Novosphingobium</taxon>
    </lineage>
</organism>
<keyword evidence="3" id="KW-1185">Reference proteome</keyword>
<proteinExistence type="predicted"/>
<sequence length="234" mass="25432">MAGTPAASGATGDAARRAWETVHADPSIQFEPLAPVPPPKTPDWVRWLGELLEAIFAPIGRLLGMSWPVFQWVLVGLAVLLVLYAAWRIVWPMILARRAREKADEEDVAGWVPDRGEAAILLRDADALAAAGRYGEAAHLLLRRSVRQISDTRPDWLHPASTAREIARLEALPEAGRRAFAVIAQGAERAVFALRDLDEGEWHAAREAYARFAAIDLPGRGDAGLRETGAGEAA</sequence>
<gene>
    <name evidence="2" type="ORF">I5E68_01570</name>
</gene>
<comment type="caution">
    <text evidence="2">The sequence shown here is derived from an EMBL/GenBank/DDBJ whole genome shotgun (WGS) entry which is preliminary data.</text>
</comment>
<reference evidence="2" key="1">
    <citation type="submission" date="2020-11" db="EMBL/GenBank/DDBJ databases">
        <title>Novosphingobium aureum sp. nov., a marine bacterium isolated from sediment of a salt flat.</title>
        <authorList>
            <person name="Yoo Y."/>
            <person name="Kim J.-J."/>
        </authorList>
    </citation>
    <scope>NUCLEOTIDE SEQUENCE</scope>
    <source>
        <strain evidence="2">YJ-S2-02</strain>
    </source>
</reference>
<evidence type="ECO:0000256" key="1">
    <source>
        <dbReference type="SAM" id="Phobius"/>
    </source>
</evidence>
<dbReference type="EMBL" id="JADZGI010000001">
    <property type="protein sequence ID" value="MBH0111638.1"/>
    <property type="molecule type" value="Genomic_DNA"/>
</dbReference>
<evidence type="ECO:0000313" key="3">
    <source>
        <dbReference type="Proteomes" id="UP000617634"/>
    </source>
</evidence>